<dbReference type="Pfam" id="PF00691">
    <property type="entry name" value="OmpA"/>
    <property type="match status" value="1"/>
</dbReference>
<keyword evidence="10" id="KW-0969">Cilium</keyword>
<dbReference type="PANTHER" id="PTHR30329:SF21">
    <property type="entry name" value="LIPOPROTEIN YIAD-RELATED"/>
    <property type="match status" value="1"/>
</dbReference>
<dbReference type="PROSITE" id="PS51123">
    <property type="entry name" value="OMPA_2"/>
    <property type="match status" value="1"/>
</dbReference>
<proteinExistence type="inferred from homology"/>
<protein>
    <submittedName>
        <fullName evidence="10">Flagellar motor protein MotB</fullName>
    </submittedName>
</protein>
<dbReference type="EMBL" id="JBCITK010000001">
    <property type="protein sequence ID" value="MEN0643568.1"/>
    <property type="molecule type" value="Genomic_DNA"/>
</dbReference>
<dbReference type="InterPro" id="IPR036737">
    <property type="entry name" value="OmpA-like_sf"/>
</dbReference>
<keyword evidence="10" id="KW-0966">Cell projection</keyword>
<dbReference type="Pfam" id="PF13677">
    <property type="entry name" value="MotB_plug"/>
    <property type="match status" value="1"/>
</dbReference>
<dbReference type="InterPro" id="IPR050330">
    <property type="entry name" value="Bact_OuterMem_StrucFunc"/>
</dbReference>
<evidence type="ECO:0000256" key="2">
    <source>
        <dbReference type="ARBA" id="ARBA00008914"/>
    </source>
</evidence>
<keyword evidence="3" id="KW-1003">Cell membrane</keyword>
<keyword evidence="4 8" id="KW-0812">Transmembrane</keyword>
<evidence type="ECO:0000259" key="9">
    <source>
        <dbReference type="PROSITE" id="PS51123"/>
    </source>
</evidence>
<comment type="caution">
    <text evidence="10">The sequence shown here is derived from an EMBL/GenBank/DDBJ whole genome shotgun (WGS) entry which is preliminary data.</text>
</comment>
<dbReference type="PANTHER" id="PTHR30329">
    <property type="entry name" value="STATOR ELEMENT OF FLAGELLAR MOTOR COMPLEX"/>
    <property type="match status" value="1"/>
</dbReference>
<keyword evidence="10" id="KW-0282">Flagellum</keyword>
<dbReference type="CDD" id="cd07185">
    <property type="entry name" value="OmpA_C-like"/>
    <property type="match status" value="1"/>
</dbReference>
<feature type="transmembrane region" description="Helical" evidence="8">
    <location>
        <begin position="21"/>
        <end position="41"/>
    </location>
</feature>
<gene>
    <name evidence="10" type="ORF">MKY91_10460</name>
</gene>
<evidence type="ECO:0000256" key="5">
    <source>
        <dbReference type="ARBA" id="ARBA00022989"/>
    </source>
</evidence>
<dbReference type="RefSeq" id="WP_343130471.1">
    <property type="nucleotide sequence ID" value="NZ_JBCITK010000001.1"/>
</dbReference>
<dbReference type="SUPFAM" id="SSF103088">
    <property type="entry name" value="OmpA-like"/>
    <property type="match status" value="1"/>
</dbReference>
<evidence type="ECO:0000313" key="11">
    <source>
        <dbReference type="Proteomes" id="UP001418796"/>
    </source>
</evidence>
<evidence type="ECO:0000256" key="4">
    <source>
        <dbReference type="ARBA" id="ARBA00022692"/>
    </source>
</evidence>
<evidence type="ECO:0000256" key="1">
    <source>
        <dbReference type="ARBA" id="ARBA00004162"/>
    </source>
</evidence>
<organism evidence="10 11">
    <name type="scientific">Alkalicoccobacillus gibsonii</name>
    <dbReference type="NCBI Taxonomy" id="79881"/>
    <lineage>
        <taxon>Bacteria</taxon>
        <taxon>Bacillati</taxon>
        <taxon>Bacillota</taxon>
        <taxon>Bacilli</taxon>
        <taxon>Bacillales</taxon>
        <taxon>Bacillaceae</taxon>
        <taxon>Alkalicoccobacillus</taxon>
    </lineage>
</organism>
<keyword evidence="11" id="KW-1185">Reference proteome</keyword>
<sequence>MSARRKKHDEEHVDESWLLPYADMLTLLLALFIILFAMGQVDNTRYESLKSALNEALGGTSILEQSDSLEGEGTSPPEDAAEVTDLDEVNDAENDQQTDLDGTSQEGPSEDLWELQRELNRYIEEQGLSDRLTTEIGMDGLLITINDNILFDSGSDSLKDEARDIVFEISDMLATDPPRYIQISGHTDDNPINTPQFQSNWSLSISRAENVLGFFLMNDRLNPNQFIVAGHGEYKPIASNDTEEGRQQNRRVEILILPFNVERERLETEFAE</sequence>
<comment type="subcellular location">
    <subcellularLocation>
        <location evidence="1">Cell membrane</location>
        <topology evidence="1">Single-pass membrane protein</topology>
    </subcellularLocation>
</comment>
<reference evidence="10 11" key="1">
    <citation type="submission" date="2024-03" db="EMBL/GenBank/DDBJ databases">
        <title>Bacilli Hybrid Assemblies.</title>
        <authorList>
            <person name="Kovac J."/>
        </authorList>
    </citation>
    <scope>NUCLEOTIDE SEQUENCE [LARGE SCALE GENOMIC DNA]</scope>
    <source>
        <strain evidence="10 11">FSL R7-0666</strain>
    </source>
</reference>
<feature type="domain" description="OmpA-like" evidence="9">
    <location>
        <begin position="138"/>
        <end position="260"/>
    </location>
</feature>
<evidence type="ECO:0000256" key="3">
    <source>
        <dbReference type="ARBA" id="ARBA00022475"/>
    </source>
</evidence>
<comment type="similarity">
    <text evidence="2">Belongs to the MotB family.</text>
</comment>
<name>A0ABU9VI33_9BACI</name>
<evidence type="ECO:0000256" key="6">
    <source>
        <dbReference type="ARBA" id="ARBA00023136"/>
    </source>
</evidence>
<evidence type="ECO:0000313" key="10">
    <source>
        <dbReference type="EMBL" id="MEN0643568.1"/>
    </source>
</evidence>
<dbReference type="InterPro" id="IPR025713">
    <property type="entry name" value="MotB-like_N_dom"/>
</dbReference>
<keyword evidence="5 8" id="KW-1133">Transmembrane helix</keyword>
<dbReference type="Proteomes" id="UP001418796">
    <property type="component" value="Unassembled WGS sequence"/>
</dbReference>
<dbReference type="Gene3D" id="3.30.1330.60">
    <property type="entry name" value="OmpA-like domain"/>
    <property type="match status" value="1"/>
</dbReference>
<evidence type="ECO:0000256" key="8">
    <source>
        <dbReference type="SAM" id="Phobius"/>
    </source>
</evidence>
<keyword evidence="6 7" id="KW-0472">Membrane</keyword>
<evidence type="ECO:0000256" key="7">
    <source>
        <dbReference type="PROSITE-ProRule" id="PRU00473"/>
    </source>
</evidence>
<accession>A0ABU9VI33</accession>
<dbReference type="InterPro" id="IPR006665">
    <property type="entry name" value="OmpA-like"/>
</dbReference>